<protein>
    <submittedName>
        <fullName evidence="1">Uncharacterized protein</fullName>
    </submittedName>
</protein>
<evidence type="ECO:0000313" key="1">
    <source>
        <dbReference type="EMBL" id="OAY30585.1"/>
    </source>
</evidence>
<dbReference type="PANTHER" id="PTHR38390">
    <property type="entry name" value="OS01G0103900 PROTEIN"/>
    <property type="match status" value="1"/>
</dbReference>
<reference evidence="1" key="1">
    <citation type="submission" date="2016-02" db="EMBL/GenBank/DDBJ databases">
        <title>WGS assembly of Manihot esculenta.</title>
        <authorList>
            <person name="Bredeson J.V."/>
            <person name="Prochnik S.E."/>
            <person name="Lyons J.B."/>
            <person name="Schmutz J."/>
            <person name="Grimwood J."/>
            <person name="Vrebalov J."/>
            <person name="Bart R.S."/>
            <person name="Amuge T."/>
            <person name="Ferguson M.E."/>
            <person name="Green R."/>
            <person name="Putnam N."/>
            <person name="Stites J."/>
            <person name="Rounsley S."/>
            <person name="Rokhsar D.S."/>
        </authorList>
    </citation>
    <scope>NUCLEOTIDE SEQUENCE [LARGE SCALE GENOMIC DNA]</scope>
    <source>
        <tissue evidence="1">Leaf</tissue>
    </source>
</reference>
<accession>A0A251J9P7</accession>
<gene>
    <name evidence="1" type="ORF">MANES_14G042700</name>
</gene>
<proteinExistence type="predicted"/>
<dbReference type="EMBL" id="CM004400">
    <property type="protein sequence ID" value="OAY30586.1"/>
    <property type="molecule type" value="Genomic_DNA"/>
</dbReference>
<name>A0A251J9P7_MANES</name>
<dbReference type="PANTHER" id="PTHR38390:SF2">
    <property type="entry name" value="OS01G0103900 PROTEIN"/>
    <property type="match status" value="1"/>
</dbReference>
<sequence length="460" mass="51630">MVVACFLFDLCSISPPLLKDLKQIQQKLLSLPLAPLIEHIPSMEVLAIVSCLLQLANLYAISSPSSSRHRSECLRDRIGLCYVFKNRISSSYEVIAFLYSSYYIHFLFLVRNGPQLTFLVDVKLPTVLSDVLYSWEDKDFMRKVIVLTSCLPEKIDTAMKNTLTDAADKCVSVEFVLFDQSASHLSNVQENINCFARSLADLDNCSFQTFLPDSRLFHSLVKQWLLDLRDDVEEPLQARFIFKSNLVGSLNQINCSLSISVGHKIDGFDACKTCRCHGIVLDNEAKNKVEGPSCPVTGRDLGRADVIENSVRVGDKTILFMPSFHSTIKLHRVSSPIEFRIIETTNLMSLSEGVIFGTSYFVAPSACNEIETSSEEMNQSELNNQLFQGVCGALHTMDRGLVCSSYYNVDTMRETAFHCYYILQPSDKGPMLLRRLAGLEEVMPIPDINQFVDSSVSKDT</sequence>
<organism evidence="1">
    <name type="scientific">Manihot esculenta</name>
    <name type="common">Cassava</name>
    <name type="synonym">Jatropha manihot</name>
    <dbReference type="NCBI Taxonomy" id="3983"/>
    <lineage>
        <taxon>Eukaryota</taxon>
        <taxon>Viridiplantae</taxon>
        <taxon>Streptophyta</taxon>
        <taxon>Embryophyta</taxon>
        <taxon>Tracheophyta</taxon>
        <taxon>Spermatophyta</taxon>
        <taxon>Magnoliopsida</taxon>
        <taxon>eudicotyledons</taxon>
        <taxon>Gunneridae</taxon>
        <taxon>Pentapetalae</taxon>
        <taxon>rosids</taxon>
        <taxon>fabids</taxon>
        <taxon>Malpighiales</taxon>
        <taxon>Euphorbiaceae</taxon>
        <taxon>Crotonoideae</taxon>
        <taxon>Manihoteae</taxon>
        <taxon>Manihot</taxon>
    </lineage>
</organism>
<dbReference type="AlphaFoldDB" id="A0A251J9P7"/>
<dbReference type="EMBL" id="CM004400">
    <property type="protein sequence ID" value="OAY30585.1"/>
    <property type="molecule type" value="Genomic_DNA"/>
</dbReference>
<dbReference type="STRING" id="3983.A0A251J9P7"/>